<name>A0ABQ6H3D4_9GAMM</name>
<keyword evidence="3" id="KW-0804">Transcription</keyword>
<evidence type="ECO:0000313" key="7">
    <source>
        <dbReference type="Proteomes" id="UP001157133"/>
    </source>
</evidence>
<dbReference type="PANTHER" id="PTHR47506:SF6">
    <property type="entry name" value="HTH-TYPE TRANSCRIPTIONAL REPRESSOR NEMR"/>
    <property type="match status" value="1"/>
</dbReference>
<evidence type="ECO:0000313" key="6">
    <source>
        <dbReference type="EMBL" id="GLX82680.1"/>
    </source>
</evidence>
<keyword evidence="2 4" id="KW-0238">DNA-binding</keyword>
<evidence type="ECO:0000256" key="1">
    <source>
        <dbReference type="ARBA" id="ARBA00023015"/>
    </source>
</evidence>
<dbReference type="EMBL" id="BSSU01000010">
    <property type="protein sequence ID" value="GLX82680.1"/>
    <property type="molecule type" value="Genomic_DNA"/>
</dbReference>
<evidence type="ECO:0000256" key="4">
    <source>
        <dbReference type="PROSITE-ProRule" id="PRU00335"/>
    </source>
</evidence>
<evidence type="ECO:0000256" key="2">
    <source>
        <dbReference type="ARBA" id="ARBA00023125"/>
    </source>
</evidence>
<evidence type="ECO:0000259" key="5">
    <source>
        <dbReference type="PROSITE" id="PS50977"/>
    </source>
</evidence>
<feature type="domain" description="HTH tetR-type" evidence="5">
    <location>
        <begin position="2"/>
        <end position="62"/>
    </location>
</feature>
<dbReference type="InterPro" id="IPR009057">
    <property type="entry name" value="Homeodomain-like_sf"/>
</dbReference>
<dbReference type="Gene3D" id="1.10.357.10">
    <property type="entry name" value="Tetracycline Repressor, domain 2"/>
    <property type="match status" value="1"/>
</dbReference>
<dbReference type="PROSITE" id="PS50977">
    <property type="entry name" value="HTH_TETR_2"/>
    <property type="match status" value="1"/>
</dbReference>
<dbReference type="Proteomes" id="UP001157133">
    <property type="component" value="Unassembled WGS sequence"/>
</dbReference>
<dbReference type="PRINTS" id="PR00455">
    <property type="entry name" value="HTHTETR"/>
</dbReference>
<accession>A0ABQ6H3D4</accession>
<gene>
    <name evidence="6" type="ORF">theurythT_21320</name>
</gene>
<reference evidence="6 7" key="1">
    <citation type="submission" date="2023-03" db="EMBL/GenBank/DDBJ databases">
        <title>Draft genome sequence of Thalassotalea eurytherma JCM 18482T.</title>
        <authorList>
            <person name="Sawabe T."/>
        </authorList>
    </citation>
    <scope>NUCLEOTIDE SEQUENCE [LARGE SCALE GENOMIC DNA]</scope>
    <source>
        <strain evidence="6 7">JCM 18482</strain>
    </source>
</reference>
<feature type="DNA-binding region" description="H-T-H motif" evidence="4">
    <location>
        <begin position="25"/>
        <end position="44"/>
    </location>
</feature>
<dbReference type="Pfam" id="PF00440">
    <property type="entry name" value="TetR_N"/>
    <property type="match status" value="1"/>
</dbReference>
<organism evidence="6 7">
    <name type="scientific">Thalassotalea eurytherma</name>
    <dbReference type="NCBI Taxonomy" id="1144278"/>
    <lineage>
        <taxon>Bacteria</taxon>
        <taxon>Pseudomonadati</taxon>
        <taxon>Pseudomonadota</taxon>
        <taxon>Gammaproteobacteria</taxon>
        <taxon>Alteromonadales</taxon>
        <taxon>Colwelliaceae</taxon>
        <taxon>Thalassotalea</taxon>
    </lineage>
</organism>
<evidence type="ECO:0000256" key="3">
    <source>
        <dbReference type="ARBA" id="ARBA00023163"/>
    </source>
</evidence>
<comment type="caution">
    <text evidence="6">The sequence shown here is derived from an EMBL/GenBank/DDBJ whole genome shotgun (WGS) entry which is preliminary data.</text>
</comment>
<proteinExistence type="predicted"/>
<dbReference type="PANTHER" id="PTHR47506">
    <property type="entry name" value="TRANSCRIPTIONAL REGULATORY PROTEIN"/>
    <property type="match status" value="1"/>
</dbReference>
<dbReference type="RefSeq" id="WP_284208051.1">
    <property type="nucleotide sequence ID" value="NZ_BSSU01000010.1"/>
</dbReference>
<keyword evidence="1" id="KW-0805">Transcription regulation</keyword>
<sequence>MLNSTIKILNAAKQCFYRHGFSATTISMISKYADVSRVTIHKQFCSKEQIFRKVIVHYNQELIEQTASIIACKQPCWTKVDSLLTQWGDEIFKEINDEIVRNDLIYSAKQYCREEILSMREVKCNLIEQILQQGIKNNEICLDKLAMTAYDVADLIEITFSGLVNTGRLENREKHITSLLKIYQVAAHT</sequence>
<protein>
    <recommendedName>
        <fullName evidence="5">HTH tetR-type domain-containing protein</fullName>
    </recommendedName>
</protein>
<keyword evidence="7" id="KW-1185">Reference proteome</keyword>
<dbReference type="InterPro" id="IPR001647">
    <property type="entry name" value="HTH_TetR"/>
</dbReference>
<dbReference type="SUPFAM" id="SSF46689">
    <property type="entry name" value="Homeodomain-like"/>
    <property type="match status" value="1"/>
</dbReference>